<dbReference type="EMBL" id="LNQE01000856">
    <property type="protein sequence ID" value="KUG24228.1"/>
    <property type="molecule type" value="Genomic_DNA"/>
</dbReference>
<dbReference type="InterPro" id="IPR050377">
    <property type="entry name" value="Radical_SAM_PqqE_MftC-like"/>
</dbReference>
<evidence type="ECO:0000313" key="6">
    <source>
        <dbReference type="EMBL" id="KUG24228.1"/>
    </source>
</evidence>
<keyword evidence="2" id="KW-0479">Metal-binding</keyword>
<dbReference type="SUPFAM" id="SSF102114">
    <property type="entry name" value="Radical SAM enzymes"/>
    <property type="match status" value="1"/>
</dbReference>
<dbReference type="GO" id="GO:0046872">
    <property type="term" value="F:metal ion binding"/>
    <property type="evidence" value="ECO:0007669"/>
    <property type="project" value="UniProtKB-KW"/>
</dbReference>
<dbReference type="GO" id="GO:0051536">
    <property type="term" value="F:iron-sulfur cluster binding"/>
    <property type="evidence" value="ECO:0007669"/>
    <property type="project" value="UniProtKB-KW"/>
</dbReference>
<evidence type="ECO:0000256" key="3">
    <source>
        <dbReference type="ARBA" id="ARBA00023004"/>
    </source>
</evidence>
<sequence>MFFNQKHTVTFHLTDKCNLRCKDCHWFSQPINPPDKNIDYRDYLNWINIHIREIKFIKLSGGEPTMYPDFLKLINNMPVRIRVRVNSNGTNIDVLKQINRRNVELAISKNRIVNPDFEDNIKKLNLPYSIVSFNGSDACLKDEVKFGEDEKNVCLIDKPCFCSAKETRFGSDGYAYNCETGLRSKNKLYQTGLSLWGGNLCKYELKCIIKKECLSNFLNENKYKLIK</sequence>
<accession>A0A0W8FTU8</accession>
<dbReference type="SFLD" id="SFLDS00029">
    <property type="entry name" value="Radical_SAM"/>
    <property type="match status" value="1"/>
</dbReference>
<protein>
    <recommendedName>
        <fullName evidence="5">Radical SAM core domain-containing protein</fullName>
    </recommendedName>
</protein>
<keyword evidence="4" id="KW-0411">Iron-sulfur</keyword>
<name>A0A0W8FTU8_9ZZZZ</name>
<gene>
    <name evidence="6" type="ORF">ASZ90_005948</name>
</gene>
<dbReference type="Pfam" id="PF04055">
    <property type="entry name" value="Radical_SAM"/>
    <property type="match status" value="1"/>
</dbReference>
<dbReference type="Gene3D" id="3.20.20.70">
    <property type="entry name" value="Aldolase class I"/>
    <property type="match status" value="1"/>
</dbReference>
<dbReference type="InterPro" id="IPR013785">
    <property type="entry name" value="Aldolase_TIM"/>
</dbReference>
<dbReference type="CDD" id="cd01335">
    <property type="entry name" value="Radical_SAM"/>
    <property type="match status" value="1"/>
</dbReference>
<evidence type="ECO:0000256" key="2">
    <source>
        <dbReference type="ARBA" id="ARBA00022723"/>
    </source>
</evidence>
<evidence type="ECO:0000256" key="4">
    <source>
        <dbReference type="ARBA" id="ARBA00023014"/>
    </source>
</evidence>
<dbReference type="PANTHER" id="PTHR11228">
    <property type="entry name" value="RADICAL SAM DOMAIN PROTEIN"/>
    <property type="match status" value="1"/>
</dbReference>
<evidence type="ECO:0000256" key="1">
    <source>
        <dbReference type="ARBA" id="ARBA00022691"/>
    </source>
</evidence>
<dbReference type="InterPro" id="IPR058240">
    <property type="entry name" value="rSAM_sf"/>
</dbReference>
<evidence type="ECO:0000259" key="5">
    <source>
        <dbReference type="Pfam" id="PF04055"/>
    </source>
</evidence>
<proteinExistence type="predicted"/>
<organism evidence="6">
    <name type="scientific">hydrocarbon metagenome</name>
    <dbReference type="NCBI Taxonomy" id="938273"/>
    <lineage>
        <taxon>unclassified sequences</taxon>
        <taxon>metagenomes</taxon>
        <taxon>ecological metagenomes</taxon>
    </lineage>
</organism>
<comment type="caution">
    <text evidence="6">The sequence shown here is derived from an EMBL/GenBank/DDBJ whole genome shotgun (WGS) entry which is preliminary data.</text>
</comment>
<dbReference type="PANTHER" id="PTHR11228:SF7">
    <property type="entry name" value="PQQA PEPTIDE CYCLASE"/>
    <property type="match status" value="1"/>
</dbReference>
<dbReference type="AlphaFoldDB" id="A0A0W8FTU8"/>
<keyword evidence="3" id="KW-0408">Iron</keyword>
<reference evidence="6" key="1">
    <citation type="journal article" date="2015" name="Proc. Natl. Acad. Sci. U.S.A.">
        <title>Networks of energetic and metabolic interactions define dynamics in microbial communities.</title>
        <authorList>
            <person name="Embree M."/>
            <person name="Liu J.K."/>
            <person name="Al-Bassam M.M."/>
            <person name="Zengler K."/>
        </authorList>
    </citation>
    <scope>NUCLEOTIDE SEQUENCE</scope>
</reference>
<dbReference type="InterPro" id="IPR007197">
    <property type="entry name" value="rSAM"/>
</dbReference>
<keyword evidence="1" id="KW-0949">S-adenosyl-L-methionine</keyword>
<feature type="domain" description="Radical SAM core" evidence="5">
    <location>
        <begin position="13"/>
        <end position="98"/>
    </location>
</feature>
<dbReference type="GO" id="GO:0003824">
    <property type="term" value="F:catalytic activity"/>
    <property type="evidence" value="ECO:0007669"/>
    <property type="project" value="InterPro"/>
</dbReference>